<dbReference type="AlphaFoldDB" id="A0A0E9U7E3"/>
<reference evidence="1" key="1">
    <citation type="submission" date="2014-11" db="EMBL/GenBank/DDBJ databases">
        <authorList>
            <person name="Amaro Gonzalez C."/>
        </authorList>
    </citation>
    <scope>NUCLEOTIDE SEQUENCE</scope>
</reference>
<organism evidence="1">
    <name type="scientific">Anguilla anguilla</name>
    <name type="common">European freshwater eel</name>
    <name type="synonym">Muraena anguilla</name>
    <dbReference type="NCBI Taxonomy" id="7936"/>
    <lineage>
        <taxon>Eukaryota</taxon>
        <taxon>Metazoa</taxon>
        <taxon>Chordata</taxon>
        <taxon>Craniata</taxon>
        <taxon>Vertebrata</taxon>
        <taxon>Euteleostomi</taxon>
        <taxon>Actinopterygii</taxon>
        <taxon>Neopterygii</taxon>
        <taxon>Teleostei</taxon>
        <taxon>Anguilliformes</taxon>
        <taxon>Anguillidae</taxon>
        <taxon>Anguilla</taxon>
    </lineage>
</organism>
<dbReference type="EMBL" id="GBXM01046831">
    <property type="protein sequence ID" value="JAH61746.1"/>
    <property type="molecule type" value="Transcribed_RNA"/>
</dbReference>
<reference evidence="1" key="2">
    <citation type="journal article" date="2015" name="Fish Shellfish Immunol.">
        <title>Early steps in the European eel (Anguilla anguilla)-Vibrio vulnificus interaction in the gills: Role of the RtxA13 toxin.</title>
        <authorList>
            <person name="Callol A."/>
            <person name="Pajuelo D."/>
            <person name="Ebbesson L."/>
            <person name="Teles M."/>
            <person name="MacKenzie S."/>
            <person name="Amaro C."/>
        </authorList>
    </citation>
    <scope>NUCLEOTIDE SEQUENCE</scope>
</reference>
<accession>A0A0E9U7E3</accession>
<evidence type="ECO:0000313" key="1">
    <source>
        <dbReference type="EMBL" id="JAH61746.1"/>
    </source>
</evidence>
<proteinExistence type="predicted"/>
<protein>
    <submittedName>
        <fullName evidence="1">Uncharacterized protein</fullName>
    </submittedName>
</protein>
<sequence>MPAAASNANLTSCFVFRSSFFFLRNDRKSPPWHELHHNVYRLSLCADTYQLHNIWVIILF</sequence>
<name>A0A0E9U7E3_ANGAN</name>